<evidence type="ECO:0000313" key="1">
    <source>
        <dbReference type="EMBL" id="OGY78548.1"/>
    </source>
</evidence>
<organism evidence="1 2">
    <name type="scientific">Candidatus Kerfeldbacteria bacterium RIFCSPHIGHO2_02_FULL_42_14</name>
    <dbReference type="NCBI Taxonomy" id="1798540"/>
    <lineage>
        <taxon>Bacteria</taxon>
        <taxon>Candidatus Kerfeldiibacteriota</taxon>
    </lineage>
</organism>
<name>A0A1G2ANR0_9BACT</name>
<reference evidence="1 2" key="1">
    <citation type="journal article" date="2016" name="Nat. Commun.">
        <title>Thousands of microbial genomes shed light on interconnected biogeochemical processes in an aquifer system.</title>
        <authorList>
            <person name="Anantharaman K."/>
            <person name="Brown C.T."/>
            <person name="Hug L.A."/>
            <person name="Sharon I."/>
            <person name="Castelle C.J."/>
            <person name="Probst A.J."/>
            <person name="Thomas B.C."/>
            <person name="Singh A."/>
            <person name="Wilkins M.J."/>
            <person name="Karaoz U."/>
            <person name="Brodie E.L."/>
            <person name="Williams K.H."/>
            <person name="Hubbard S.S."/>
            <person name="Banfield J.F."/>
        </authorList>
    </citation>
    <scope>NUCLEOTIDE SEQUENCE [LARGE SCALE GENOMIC DNA]</scope>
</reference>
<dbReference type="EMBL" id="MHKB01000014">
    <property type="protein sequence ID" value="OGY78548.1"/>
    <property type="molecule type" value="Genomic_DNA"/>
</dbReference>
<comment type="caution">
    <text evidence="1">The sequence shown here is derived from an EMBL/GenBank/DDBJ whole genome shotgun (WGS) entry which is preliminary data.</text>
</comment>
<gene>
    <name evidence="1" type="ORF">A3B74_04260</name>
</gene>
<protein>
    <submittedName>
        <fullName evidence="1">Uncharacterized protein</fullName>
    </submittedName>
</protein>
<proteinExistence type="predicted"/>
<dbReference type="STRING" id="1798540.A3B74_04260"/>
<dbReference type="AlphaFoldDB" id="A0A1G2ANR0"/>
<dbReference type="InterPro" id="IPR043519">
    <property type="entry name" value="NT_sf"/>
</dbReference>
<accession>A0A1G2ANR0</accession>
<dbReference type="SUPFAM" id="SSF81301">
    <property type="entry name" value="Nucleotidyltransferase"/>
    <property type="match status" value="1"/>
</dbReference>
<dbReference type="Proteomes" id="UP000177165">
    <property type="component" value="Unassembled WGS sequence"/>
</dbReference>
<evidence type="ECO:0000313" key="2">
    <source>
        <dbReference type="Proteomes" id="UP000177165"/>
    </source>
</evidence>
<sequence>MPQTKTQLEEALYATLNYFDLSEYPLTLLETHQWLWQNKASIPEVFAGLEQHPEIENTFGMYHLKGRSKIVHTRLRRHVITEKKLRKRQRYLRFLASLPYVEAILITNSVAIHNAHEDSDLDIAILTSSGKLWSTRFFATLPAKLLKLRPKISQHHVEKKDKICLCFYTTPEHFNLTNERITSPDINFIYWVATMLPIHNQNQQYETFIDANQWITDYLPNFEPIITVSSRLLKALRLPFIHSLTKLLSHEPSLRKIQQWILPGILKKLADAPDTRVVINDTLIKLHAHDQRLAIQQIWQKKIEDYQKRTIMRQSGMQKYMRLWVTKSDHAPAKAHPV</sequence>